<dbReference type="CDD" id="cd00180">
    <property type="entry name" value="PKc"/>
    <property type="match status" value="1"/>
</dbReference>
<comment type="similarity">
    <text evidence="7">Belongs to the protein kinase superfamily.</text>
</comment>
<keyword evidence="2" id="KW-0808">Transferase</keyword>
<proteinExistence type="inferred from homology"/>
<keyword evidence="5 6" id="KW-0067">ATP-binding</keyword>
<evidence type="ECO:0000256" key="1">
    <source>
        <dbReference type="ARBA" id="ARBA00022527"/>
    </source>
</evidence>
<evidence type="ECO:0000256" key="2">
    <source>
        <dbReference type="ARBA" id="ARBA00022679"/>
    </source>
</evidence>
<reference evidence="9" key="1">
    <citation type="journal article" date="2020" name="Fungal Divers.">
        <title>Resolving the Mortierellaceae phylogeny through synthesis of multi-gene phylogenetics and phylogenomics.</title>
        <authorList>
            <person name="Vandepol N."/>
            <person name="Liber J."/>
            <person name="Desiro A."/>
            <person name="Na H."/>
            <person name="Kennedy M."/>
            <person name="Barry K."/>
            <person name="Grigoriev I.V."/>
            <person name="Miller A.N."/>
            <person name="O'Donnell K."/>
            <person name="Stajich J.E."/>
            <person name="Bonito G."/>
        </authorList>
    </citation>
    <scope>NUCLEOTIDE SEQUENCE</scope>
    <source>
        <strain evidence="9">NRRL 28262</strain>
    </source>
</reference>
<sequence length="224" mass="24723">MPSANKAQRPKQVFIGDYPVPSIIYHDKSNSFLTPGEILGQGAFGMVFATEYKGERRALKVQRKSSVAIAEYRLHGSLKHDHVVEVVESFETVAFLFMIMERCAKPLWAPPTAMPSLSLHLAKKVLKGVVLGLHFLHQRNILHRDIKPQNILLTAMGAKIADLGLALQDVSKPRMRGMGGTPAYMAPEVEKRERYGLCADLFSLGVMAHEMISGVRGTVGVCDL</sequence>
<dbReference type="AlphaFoldDB" id="A0AAD4D0E9"/>
<evidence type="ECO:0000259" key="8">
    <source>
        <dbReference type="PROSITE" id="PS50011"/>
    </source>
</evidence>
<dbReference type="PANTHER" id="PTHR24345:SF0">
    <property type="entry name" value="CELL CYCLE SERINE_THREONINE-PROTEIN KINASE CDC5_MSD2"/>
    <property type="match status" value="1"/>
</dbReference>
<evidence type="ECO:0000256" key="5">
    <source>
        <dbReference type="ARBA" id="ARBA00022840"/>
    </source>
</evidence>
<dbReference type="GO" id="GO:0004674">
    <property type="term" value="F:protein serine/threonine kinase activity"/>
    <property type="evidence" value="ECO:0007669"/>
    <property type="project" value="UniProtKB-KW"/>
</dbReference>
<name>A0AAD4D0E9_9FUNG</name>
<dbReference type="GO" id="GO:0005634">
    <property type="term" value="C:nucleus"/>
    <property type="evidence" value="ECO:0007669"/>
    <property type="project" value="TreeGrafter"/>
</dbReference>
<dbReference type="InterPro" id="IPR000719">
    <property type="entry name" value="Prot_kinase_dom"/>
</dbReference>
<dbReference type="SUPFAM" id="SSF56112">
    <property type="entry name" value="Protein kinase-like (PK-like)"/>
    <property type="match status" value="1"/>
</dbReference>
<evidence type="ECO:0000256" key="6">
    <source>
        <dbReference type="PROSITE-ProRule" id="PRU10141"/>
    </source>
</evidence>
<keyword evidence="3 6" id="KW-0547">Nucleotide-binding</keyword>
<evidence type="ECO:0000313" key="10">
    <source>
        <dbReference type="Proteomes" id="UP001194580"/>
    </source>
</evidence>
<dbReference type="PROSITE" id="PS50011">
    <property type="entry name" value="PROTEIN_KINASE_DOM"/>
    <property type="match status" value="1"/>
</dbReference>
<dbReference type="PANTHER" id="PTHR24345">
    <property type="entry name" value="SERINE/THREONINE-PROTEIN KINASE PLK"/>
    <property type="match status" value="1"/>
</dbReference>
<keyword evidence="4" id="KW-0418">Kinase</keyword>
<keyword evidence="10" id="KW-1185">Reference proteome</keyword>
<dbReference type="PROSITE" id="PS00107">
    <property type="entry name" value="PROTEIN_KINASE_ATP"/>
    <property type="match status" value="1"/>
</dbReference>
<dbReference type="EMBL" id="JAAAIL010003860">
    <property type="protein sequence ID" value="KAG0249006.1"/>
    <property type="molecule type" value="Genomic_DNA"/>
</dbReference>
<dbReference type="Gene3D" id="1.10.510.10">
    <property type="entry name" value="Transferase(Phosphotransferase) domain 1"/>
    <property type="match status" value="1"/>
</dbReference>
<evidence type="ECO:0000256" key="3">
    <source>
        <dbReference type="ARBA" id="ARBA00022741"/>
    </source>
</evidence>
<comment type="caution">
    <text evidence="9">The sequence shown here is derived from an EMBL/GenBank/DDBJ whole genome shotgun (WGS) entry which is preliminary data.</text>
</comment>
<feature type="binding site" evidence="6">
    <location>
        <position position="60"/>
    </location>
    <ligand>
        <name>ATP</name>
        <dbReference type="ChEBI" id="CHEBI:30616"/>
    </ligand>
</feature>
<accession>A0AAD4D0E9</accession>
<feature type="domain" description="Protein kinase" evidence="8">
    <location>
        <begin position="33"/>
        <end position="224"/>
    </location>
</feature>
<dbReference type="Proteomes" id="UP001194580">
    <property type="component" value="Unassembled WGS sequence"/>
</dbReference>
<dbReference type="SMART" id="SM00220">
    <property type="entry name" value="S_TKc"/>
    <property type="match status" value="1"/>
</dbReference>
<evidence type="ECO:0000256" key="7">
    <source>
        <dbReference type="RuleBase" id="RU000304"/>
    </source>
</evidence>
<dbReference type="InterPro" id="IPR008271">
    <property type="entry name" value="Ser/Thr_kinase_AS"/>
</dbReference>
<dbReference type="InterPro" id="IPR011009">
    <property type="entry name" value="Kinase-like_dom_sf"/>
</dbReference>
<dbReference type="InterPro" id="IPR017441">
    <property type="entry name" value="Protein_kinase_ATP_BS"/>
</dbReference>
<keyword evidence="1 7" id="KW-0723">Serine/threonine-protein kinase</keyword>
<evidence type="ECO:0000313" key="9">
    <source>
        <dbReference type="EMBL" id="KAG0249006.1"/>
    </source>
</evidence>
<protein>
    <recommendedName>
        <fullName evidence="8">Protein kinase domain-containing protein</fullName>
    </recommendedName>
</protein>
<dbReference type="Pfam" id="PF00069">
    <property type="entry name" value="Pkinase"/>
    <property type="match status" value="1"/>
</dbReference>
<gene>
    <name evidence="9" type="ORF">BGZ95_007744</name>
</gene>
<feature type="non-terminal residue" evidence="9">
    <location>
        <position position="224"/>
    </location>
</feature>
<evidence type="ECO:0000256" key="4">
    <source>
        <dbReference type="ARBA" id="ARBA00022777"/>
    </source>
</evidence>
<organism evidence="9 10">
    <name type="scientific">Linnemannia exigua</name>
    <dbReference type="NCBI Taxonomy" id="604196"/>
    <lineage>
        <taxon>Eukaryota</taxon>
        <taxon>Fungi</taxon>
        <taxon>Fungi incertae sedis</taxon>
        <taxon>Mucoromycota</taxon>
        <taxon>Mortierellomycotina</taxon>
        <taxon>Mortierellomycetes</taxon>
        <taxon>Mortierellales</taxon>
        <taxon>Mortierellaceae</taxon>
        <taxon>Linnemannia</taxon>
    </lineage>
</organism>
<dbReference type="PROSITE" id="PS00108">
    <property type="entry name" value="PROTEIN_KINASE_ST"/>
    <property type="match status" value="1"/>
</dbReference>
<dbReference type="GO" id="GO:0005524">
    <property type="term" value="F:ATP binding"/>
    <property type="evidence" value="ECO:0007669"/>
    <property type="project" value="UniProtKB-UniRule"/>
</dbReference>